<dbReference type="AlphaFoldDB" id="A5HHM0"/>
<dbReference type="SUPFAM" id="SSF52058">
    <property type="entry name" value="L domain-like"/>
    <property type="match status" value="1"/>
</dbReference>
<protein>
    <submittedName>
        <fullName evidence="1">Variable lymphocyte receptor B cassette</fullName>
    </submittedName>
</protein>
<evidence type="ECO:0000313" key="1">
    <source>
        <dbReference type="EMBL" id="ABO85825.1"/>
    </source>
</evidence>
<feature type="non-terminal residue" evidence="1">
    <location>
        <position position="1"/>
    </location>
</feature>
<accession>A5HHM0</accession>
<proteinExistence type="predicted"/>
<organism evidence="1">
    <name type="scientific">Petromyzon marinus</name>
    <name type="common">Sea lamprey</name>
    <dbReference type="NCBI Taxonomy" id="7757"/>
    <lineage>
        <taxon>Eukaryota</taxon>
        <taxon>Metazoa</taxon>
        <taxon>Chordata</taxon>
        <taxon>Craniata</taxon>
        <taxon>Vertebrata</taxon>
        <taxon>Cyclostomata</taxon>
        <taxon>Hyperoartia</taxon>
        <taxon>Petromyzontiformes</taxon>
        <taxon>Petromyzontidae</taxon>
        <taxon>Petromyzon</taxon>
    </lineage>
</organism>
<reference evidence="1" key="3">
    <citation type="submission" date="2007-03" db="EMBL/GenBank/DDBJ databases">
        <authorList>
            <person name="Rogozin I.B."/>
            <person name="Iyer L.M."/>
            <person name="Liang L."/>
            <person name="Glazko G.V."/>
            <person name="Liston V.G."/>
            <person name="Pavlov Y.I."/>
            <person name="Pancer Z."/>
        </authorList>
    </citation>
    <scope>NUCLEOTIDE SEQUENCE</scope>
</reference>
<keyword evidence="1" id="KW-0675">Receptor</keyword>
<dbReference type="EMBL" id="EF529126">
    <property type="protein sequence ID" value="ABO85825.1"/>
    <property type="molecule type" value="Genomic_DNA"/>
</dbReference>
<sequence>PTCVFDRFVNLQMLYLDNNQLQVIPPALIH</sequence>
<reference evidence="1" key="2">
    <citation type="submission" date="2007-03" db="EMBL/GenBank/DDBJ databases">
        <authorList>
            <person name="Mardis E.R."/>
        </authorList>
    </citation>
    <scope>NUCLEOTIDE SEQUENCE</scope>
</reference>
<name>A5HHM0_PETMA</name>
<reference evidence="1" key="1">
    <citation type="journal article" date="2007" name="Nat. Immunol.">
        <title>Evolution and diversification of lamprey antigen receptors: evidence for involvement of an AID-APOBEC family cytosine deaminase.</title>
        <authorList>
            <person name="Rogozin I.B."/>
            <person name="Iyer L.M."/>
            <person name="Liang L."/>
            <person name="Glazko G.V."/>
            <person name="Liston V.G."/>
            <person name="Pavlov Y.I."/>
            <person name="Aravind L."/>
            <person name="Pancer Z."/>
        </authorList>
    </citation>
    <scope>NUCLEOTIDE SEQUENCE</scope>
</reference>